<feature type="signal peptide" evidence="2">
    <location>
        <begin position="1"/>
        <end position="23"/>
    </location>
</feature>
<sequence length="150" mass="15536">MGIVLLRAAAAALLVTGMLGCSAIKGGGGKAQANGGGESKTQSESSMSPLDQELKRQSEIYKELLKHNAQRAQKDREADRKLLEGLRKQEQQARTNQIKELQRKQGLIDEESDSSEGGSSRGGKKQSDQSESGGGGSGQGGGGKGGASGH</sequence>
<reference evidence="3 4" key="1">
    <citation type="submission" date="2014-12" db="EMBL/GenBank/DDBJ databases">
        <title>Draft genome sequence of Paenibacillus kamchatkensis strain B-2647.</title>
        <authorList>
            <person name="Karlyshev A.V."/>
            <person name="Kudryashova E.B."/>
        </authorList>
    </citation>
    <scope>NUCLEOTIDE SEQUENCE [LARGE SCALE GENOMIC DNA]</scope>
    <source>
        <strain evidence="3 4">VKM B-2647</strain>
    </source>
</reference>
<dbReference type="EMBL" id="JXAK01000095">
    <property type="protein sequence ID" value="KIL37801.1"/>
    <property type="molecule type" value="Genomic_DNA"/>
</dbReference>
<organism evidence="3 4">
    <name type="scientific">Gordoniibacillus kamchatkensis</name>
    <dbReference type="NCBI Taxonomy" id="1590651"/>
    <lineage>
        <taxon>Bacteria</taxon>
        <taxon>Bacillati</taxon>
        <taxon>Bacillota</taxon>
        <taxon>Bacilli</taxon>
        <taxon>Bacillales</taxon>
        <taxon>Paenibacillaceae</taxon>
        <taxon>Gordoniibacillus</taxon>
    </lineage>
</organism>
<gene>
    <name evidence="3" type="ORF">SD70_30660</name>
</gene>
<feature type="chain" id="PRO_5047170281" evidence="2">
    <location>
        <begin position="24"/>
        <end position="150"/>
    </location>
</feature>
<evidence type="ECO:0000256" key="2">
    <source>
        <dbReference type="SAM" id="SignalP"/>
    </source>
</evidence>
<accession>A0ABR5A9R4</accession>
<dbReference type="Proteomes" id="UP000031967">
    <property type="component" value="Unassembled WGS sequence"/>
</dbReference>
<evidence type="ECO:0000313" key="3">
    <source>
        <dbReference type="EMBL" id="KIL37801.1"/>
    </source>
</evidence>
<dbReference type="PROSITE" id="PS51257">
    <property type="entry name" value="PROKAR_LIPOPROTEIN"/>
    <property type="match status" value="1"/>
</dbReference>
<protein>
    <submittedName>
        <fullName evidence="3">Uncharacterized protein</fullName>
    </submittedName>
</protein>
<keyword evidence="2" id="KW-0732">Signal</keyword>
<feature type="compositionally biased region" description="Polar residues" evidence="1">
    <location>
        <begin position="39"/>
        <end position="49"/>
    </location>
</feature>
<proteinExistence type="predicted"/>
<feature type="compositionally biased region" description="Gly residues" evidence="1">
    <location>
        <begin position="27"/>
        <end position="38"/>
    </location>
</feature>
<comment type="caution">
    <text evidence="3">The sequence shown here is derived from an EMBL/GenBank/DDBJ whole genome shotgun (WGS) entry which is preliminary data.</text>
</comment>
<evidence type="ECO:0000313" key="4">
    <source>
        <dbReference type="Proteomes" id="UP000031967"/>
    </source>
</evidence>
<dbReference type="RefSeq" id="WP_041052369.1">
    <property type="nucleotide sequence ID" value="NZ_JXAK01000095.1"/>
</dbReference>
<keyword evidence="4" id="KW-1185">Reference proteome</keyword>
<evidence type="ECO:0000256" key="1">
    <source>
        <dbReference type="SAM" id="MobiDB-lite"/>
    </source>
</evidence>
<feature type="compositionally biased region" description="Gly residues" evidence="1">
    <location>
        <begin position="132"/>
        <end position="150"/>
    </location>
</feature>
<feature type="compositionally biased region" description="Basic and acidic residues" evidence="1">
    <location>
        <begin position="52"/>
        <end position="91"/>
    </location>
</feature>
<feature type="region of interest" description="Disordered" evidence="1">
    <location>
        <begin position="27"/>
        <end position="150"/>
    </location>
</feature>
<name>A0ABR5A9R4_9BACL</name>